<evidence type="ECO:0000259" key="6">
    <source>
        <dbReference type="Pfam" id="PF02826"/>
    </source>
</evidence>
<dbReference type="CDD" id="cd12156">
    <property type="entry name" value="HPPR"/>
    <property type="match status" value="1"/>
</dbReference>
<dbReference type="RefSeq" id="WP_131184101.1">
    <property type="nucleotide sequence ID" value="NZ_QJUO01000010.1"/>
</dbReference>
<dbReference type="PROSITE" id="PS00065">
    <property type="entry name" value="D_2_HYDROXYACID_DH_1"/>
    <property type="match status" value="1"/>
</dbReference>
<feature type="domain" description="D-isomer specific 2-hydroxyacid dehydrogenase catalytic" evidence="5">
    <location>
        <begin position="38"/>
        <end position="308"/>
    </location>
</feature>
<evidence type="ECO:0000313" key="8">
    <source>
        <dbReference type="Proteomes" id="UP000292639"/>
    </source>
</evidence>
<dbReference type="InterPro" id="IPR006140">
    <property type="entry name" value="D-isomer_DH_NAD-bd"/>
</dbReference>
<reference evidence="7 8" key="1">
    <citation type="submission" date="2018-06" db="EMBL/GenBank/DDBJ databases">
        <title>Three novel Pseudomonas species isolated from symptomatic oak.</title>
        <authorList>
            <person name="Bueno-Gonzalez V."/>
            <person name="Brady C."/>
        </authorList>
    </citation>
    <scope>NUCLEOTIDE SEQUENCE [LARGE SCALE GENOMIC DNA]</scope>
    <source>
        <strain evidence="7 8">P17C</strain>
    </source>
</reference>
<dbReference type="Pfam" id="PF02826">
    <property type="entry name" value="2-Hacid_dh_C"/>
    <property type="match status" value="1"/>
</dbReference>
<evidence type="ECO:0000259" key="5">
    <source>
        <dbReference type="Pfam" id="PF00389"/>
    </source>
</evidence>
<evidence type="ECO:0000256" key="3">
    <source>
        <dbReference type="ARBA" id="ARBA00023027"/>
    </source>
</evidence>
<dbReference type="InterPro" id="IPR050223">
    <property type="entry name" value="D-isomer_2-hydroxyacid_DH"/>
</dbReference>
<dbReference type="OrthoDB" id="9805416at2"/>
<dbReference type="FunFam" id="3.40.50.720:FF:000213">
    <property type="entry name" value="Putative 2-hydroxyacid dehydrogenase"/>
    <property type="match status" value="1"/>
</dbReference>
<keyword evidence="3" id="KW-0520">NAD</keyword>
<evidence type="ECO:0000313" key="7">
    <source>
        <dbReference type="EMBL" id="TBU96069.1"/>
    </source>
</evidence>
<keyword evidence="2 4" id="KW-0560">Oxidoreductase</keyword>
<dbReference type="GO" id="GO:0005829">
    <property type="term" value="C:cytosol"/>
    <property type="evidence" value="ECO:0007669"/>
    <property type="project" value="TreeGrafter"/>
</dbReference>
<organism evidence="7 8">
    <name type="scientific">Stutzerimonas kirkiae</name>
    <dbReference type="NCBI Taxonomy" id="2211392"/>
    <lineage>
        <taxon>Bacteria</taxon>
        <taxon>Pseudomonadati</taxon>
        <taxon>Pseudomonadota</taxon>
        <taxon>Gammaproteobacteria</taxon>
        <taxon>Pseudomonadales</taxon>
        <taxon>Pseudomonadaceae</taxon>
        <taxon>Stutzerimonas</taxon>
    </lineage>
</organism>
<dbReference type="Gene3D" id="3.40.50.720">
    <property type="entry name" value="NAD(P)-binding Rossmann-like Domain"/>
    <property type="match status" value="2"/>
</dbReference>
<dbReference type="EMBL" id="QJUP01000014">
    <property type="protein sequence ID" value="TBU96069.1"/>
    <property type="molecule type" value="Genomic_DNA"/>
</dbReference>
<keyword evidence="8" id="KW-1185">Reference proteome</keyword>
<dbReference type="PANTHER" id="PTHR10996">
    <property type="entry name" value="2-HYDROXYACID DEHYDROGENASE-RELATED"/>
    <property type="match status" value="1"/>
</dbReference>
<dbReference type="InterPro" id="IPR006139">
    <property type="entry name" value="D-isomer_2_OHA_DH_cat_dom"/>
</dbReference>
<accession>A0A4Q9R6B4</accession>
<feature type="domain" description="D-isomer specific 2-hydroxyacid dehydrogenase NAD-binding" evidence="6">
    <location>
        <begin position="109"/>
        <end position="281"/>
    </location>
</feature>
<dbReference type="InterPro" id="IPR036291">
    <property type="entry name" value="NAD(P)-bd_dom_sf"/>
</dbReference>
<comment type="caution">
    <text evidence="7">The sequence shown here is derived from an EMBL/GenBank/DDBJ whole genome shotgun (WGS) entry which is preliminary data.</text>
</comment>
<evidence type="ECO:0000256" key="4">
    <source>
        <dbReference type="RuleBase" id="RU003719"/>
    </source>
</evidence>
<name>A0A4Q9R6B4_9GAMM</name>
<dbReference type="GO" id="GO:0030267">
    <property type="term" value="F:glyoxylate reductase (NADPH) activity"/>
    <property type="evidence" value="ECO:0007669"/>
    <property type="project" value="TreeGrafter"/>
</dbReference>
<dbReference type="Proteomes" id="UP000292639">
    <property type="component" value="Unassembled WGS sequence"/>
</dbReference>
<dbReference type="Pfam" id="PF00389">
    <property type="entry name" value="2-Hacid_dh"/>
    <property type="match status" value="1"/>
</dbReference>
<evidence type="ECO:0000256" key="2">
    <source>
        <dbReference type="ARBA" id="ARBA00023002"/>
    </source>
</evidence>
<evidence type="ECO:0000256" key="1">
    <source>
        <dbReference type="ARBA" id="ARBA00022857"/>
    </source>
</evidence>
<dbReference type="GO" id="GO:0051287">
    <property type="term" value="F:NAD binding"/>
    <property type="evidence" value="ECO:0007669"/>
    <property type="project" value="InterPro"/>
</dbReference>
<keyword evidence="1" id="KW-0521">NADP</keyword>
<protein>
    <submittedName>
        <fullName evidence="7">Hydroxyacid dehydrogenase</fullName>
    </submittedName>
</protein>
<sequence>MSRPRVLQVGFLTERFSSSLSAHYDVQPLWRQQDPDAFLLRHGGEFEALVTAARHGCPQALLERLPNVKAICSFGVGFDSIAVDHAHERGIQVSNTPDVLNQCVADLAIGLIIDTARRSVEADRFTRAGKWLQGNFPLGRRVSGKNLGIVGLGGIGKEVARRSSGFDMPVRYHNRHPVADCLYQYEGDLLELARWADFLVLCCPGGAATHHLISAEVLKALGPDGILINLARGSVVDEQALVAALGGGSLKAAGLDVYADEPRVPEALFELPNVVLLPHIGSATEETRLQMEELVLANLHEFFARGRVLTGV</sequence>
<dbReference type="AlphaFoldDB" id="A0A4Q9R6B4"/>
<dbReference type="InterPro" id="IPR029752">
    <property type="entry name" value="D-isomer_DH_CS1"/>
</dbReference>
<dbReference type="SUPFAM" id="SSF52283">
    <property type="entry name" value="Formate/glycerate dehydrogenase catalytic domain-like"/>
    <property type="match status" value="1"/>
</dbReference>
<comment type="similarity">
    <text evidence="4">Belongs to the D-isomer specific 2-hydroxyacid dehydrogenase family.</text>
</comment>
<dbReference type="PANTHER" id="PTHR10996:SF178">
    <property type="entry name" value="2-HYDROXYACID DEHYDROGENASE YGL185C-RELATED"/>
    <property type="match status" value="1"/>
</dbReference>
<proteinExistence type="inferred from homology"/>
<dbReference type="SUPFAM" id="SSF51735">
    <property type="entry name" value="NAD(P)-binding Rossmann-fold domains"/>
    <property type="match status" value="1"/>
</dbReference>
<dbReference type="GO" id="GO:0016618">
    <property type="term" value="F:hydroxypyruvate reductase [NAD(P)H] activity"/>
    <property type="evidence" value="ECO:0007669"/>
    <property type="project" value="TreeGrafter"/>
</dbReference>
<gene>
    <name evidence="7" type="ORF">DNJ96_11535</name>
</gene>